<dbReference type="InParanoid" id="A0A3B5R774"/>
<sequence length="866" mass="99962">MPSIEEAEPGDSGLGSPISGDEVAEVVKKLLGPGPVNVTAIEDYLAALDLPSLGLIQNKTLSAPITQKELDTVIGQLKSNKSPGSDGFPNEWYKTFRKELSPVLLESLNWTLSRAEIPPSWREAVISVLPKEGKNVEYCESYRPISILNVDYKIFTSIISRRMEYYLLDLIHEDQTGFIKGRQTHDSIRRTLHILDQTKKQGLNAALISLDAEKAFDRVNWTFLYKVLERLGFNNQFIRCLRSLYDEPRARVKINGHLTNSFQLHRGTRQGCCLSPSLFAIFIEPLAQAIREDNGIKGISFANTEHKIALFADDVITYLQNPDITLPKVMSALTEFGQLSGYSLNITKTQVLAINYSPSKFIRKNYGLKWDAKKLKYLGVFVSQDLDELLSLNFDNLTENIQKDLSAWSRLLLDFTARMEIVRMNLLPRFLYLFMSLPIRISSAQFHTWDRLISRFIWSGTRPRIKFKILQINRDQGGLGLPNLREYYYASQMRFMVCWCSPEMETGWKQIELRQGGAQPQTRLGGKIVTDKNGNGIVEGTLLIWKEVVDRYRLADVTGLLMWPSCNSDFRPGELDSSFLGWKDRGLVALCQFVEGNTFKTFEQLKRDYNLENRDLFKYFQVRHFYNTKIKKGVPPEGSAVVNIFTKAYTHLPCKIVSKLYKGLQKLNGNNTLNIKSKWERELGVIITEDDWLSMCVTQQTSTSSKRWKEFGWKCLIRYFITPQITSRHRGEEQQCWRQCGHQNANHSHVFWSCPKLATYWDEICQTTGIILGYVIPKDPRIFLLGLMSEKVFQKEDQYLFKVLSIASKKAITRSWLKKLPPQLNHWRDVVEEIHSMEKLTYLLRMKGHSYNKRWSKWLTYKSKEA</sequence>
<evidence type="ECO:0000313" key="2">
    <source>
        <dbReference type="Ensembl" id="ENSXMAP00000039044.1"/>
    </source>
</evidence>
<reference evidence="2" key="3">
    <citation type="submission" date="2025-08" db="UniProtKB">
        <authorList>
            <consortium name="Ensembl"/>
        </authorList>
    </citation>
    <scope>IDENTIFICATION</scope>
    <source>
        <strain evidence="2">JP 163 A</strain>
    </source>
</reference>
<dbReference type="PANTHER" id="PTHR31635">
    <property type="entry name" value="REVERSE TRANSCRIPTASE DOMAIN-CONTAINING PROTEIN-RELATED"/>
    <property type="match status" value="1"/>
</dbReference>
<dbReference type="AlphaFoldDB" id="A0A3B5R774"/>
<dbReference type="Ensembl" id="ENSXMAT00000025085.1">
    <property type="protein sequence ID" value="ENSXMAP00000039044.1"/>
    <property type="gene ID" value="ENSXMAG00000021762.1"/>
</dbReference>
<name>A0A3B5R774_XIPMA</name>
<feature type="domain" description="Reverse transcriptase" evidence="1">
    <location>
        <begin position="110"/>
        <end position="382"/>
    </location>
</feature>
<accession>A0A3B5R774</accession>
<dbReference type="STRING" id="8083.ENSXMAP00000039044"/>
<dbReference type="GeneTree" id="ENSGT00940000164735"/>
<evidence type="ECO:0000259" key="1">
    <source>
        <dbReference type="PROSITE" id="PS50878"/>
    </source>
</evidence>
<dbReference type="OMA" id="RITEGEW"/>
<dbReference type="SUPFAM" id="SSF56672">
    <property type="entry name" value="DNA/RNA polymerases"/>
    <property type="match status" value="1"/>
</dbReference>
<organism evidence="2 3">
    <name type="scientific">Xiphophorus maculatus</name>
    <name type="common">Southern platyfish</name>
    <name type="synonym">Platypoecilus maculatus</name>
    <dbReference type="NCBI Taxonomy" id="8083"/>
    <lineage>
        <taxon>Eukaryota</taxon>
        <taxon>Metazoa</taxon>
        <taxon>Chordata</taxon>
        <taxon>Craniata</taxon>
        <taxon>Vertebrata</taxon>
        <taxon>Euteleostomi</taxon>
        <taxon>Actinopterygii</taxon>
        <taxon>Neopterygii</taxon>
        <taxon>Teleostei</taxon>
        <taxon>Neoteleostei</taxon>
        <taxon>Acanthomorphata</taxon>
        <taxon>Ovalentaria</taxon>
        <taxon>Atherinomorphae</taxon>
        <taxon>Cyprinodontiformes</taxon>
        <taxon>Poeciliidae</taxon>
        <taxon>Poeciliinae</taxon>
        <taxon>Xiphophorus</taxon>
    </lineage>
</organism>
<dbReference type="Pfam" id="PF00078">
    <property type="entry name" value="RVT_1"/>
    <property type="match status" value="1"/>
</dbReference>
<dbReference type="PANTHER" id="PTHR31635:SF196">
    <property type="entry name" value="REVERSE TRANSCRIPTASE DOMAIN-CONTAINING PROTEIN-RELATED"/>
    <property type="match status" value="1"/>
</dbReference>
<proteinExistence type="predicted"/>
<dbReference type="CDD" id="cd01650">
    <property type="entry name" value="RT_nLTR_like"/>
    <property type="match status" value="1"/>
</dbReference>
<dbReference type="InterPro" id="IPR043502">
    <property type="entry name" value="DNA/RNA_pol_sf"/>
</dbReference>
<keyword evidence="3" id="KW-1185">Reference proteome</keyword>
<reference evidence="3" key="1">
    <citation type="submission" date="2012-01" db="EMBL/GenBank/DDBJ databases">
        <authorList>
            <person name="Walter R."/>
            <person name="Schartl M."/>
            <person name="Warren W."/>
        </authorList>
    </citation>
    <scope>NUCLEOTIDE SEQUENCE [LARGE SCALE GENOMIC DNA]</scope>
    <source>
        <strain evidence="3">JP 163 A</strain>
    </source>
</reference>
<reference evidence="3" key="2">
    <citation type="journal article" date="2013" name="Nat. Genet.">
        <title>The genome of the platyfish, Xiphophorus maculatus, provides insights into evolutionary adaptation and several complex traits.</title>
        <authorList>
            <person name="Schartl M."/>
            <person name="Walter R.B."/>
            <person name="Shen Y."/>
            <person name="Garcia T."/>
            <person name="Catchen J."/>
            <person name="Amores A."/>
            <person name="Braasch I."/>
            <person name="Chalopin D."/>
            <person name="Volff J.N."/>
            <person name="Lesch K.P."/>
            <person name="Bisazza A."/>
            <person name="Minx P."/>
            <person name="Hillier L."/>
            <person name="Wilson R.K."/>
            <person name="Fuerstenberg S."/>
            <person name="Boore J."/>
            <person name="Searle S."/>
            <person name="Postlethwait J.H."/>
            <person name="Warren W.C."/>
        </authorList>
    </citation>
    <scope>NUCLEOTIDE SEQUENCE [LARGE SCALE GENOMIC DNA]</scope>
    <source>
        <strain evidence="3">JP 163 A</strain>
    </source>
</reference>
<dbReference type="Proteomes" id="UP000002852">
    <property type="component" value="Unassembled WGS sequence"/>
</dbReference>
<dbReference type="InterPro" id="IPR000477">
    <property type="entry name" value="RT_dom"/>
</dbReference>
<dbReference type="PROSITE" id="PS50878">
    <property type="entry name" value="RT_POL"/>
    <property type="match status" value="1"/>
</dbReference>
<protein>
    <recommendedName>
        <fullName evidence="1">Reverse transcriptase domain-containing protein</fullName>
    </recommendedName>
</protein>
<reference evidence="2" key="4">
    <citation type="submission" date="2025-09" db="UniProtKB">
        <authorList>
            <consortium name="Ensembl"/>
        </authorList>
    </citation>
    <scope>IDENTIFICATION</scope>
    <source>
        <strain evidence="2">JP 163 A</strain>
    </source>
</reference>
<evidence type="ECO:0000313" key="3">
    <source>
        <dbReference type="Proteomes" id="UP000002852"/>
    </source>
</evidence>